<protein>
    <submittedName>
        <fullName evidence="1">Uncharacterized protein</fullName>
    </submittedName>
</protein>
<keyword evidence="2" id="KW-1185">Reference proteome</keyword>
<dbReference type="EMBL" id="CACVBS010000060">
    <property type="protein sequence ID" value="CAA7267430.1"/>
    <property type="molecule type" value="Genomic_DNA"/>
</dbReference>
<evidence type="ECO:0000313" key="2">
    <source>
        <dbReference type="Proteomes" id="UP000467700"/>
    </source>
</evidence>
<proteinExistence type="predicted"/>
<name>A0A8S0WEZ7_CYCAE</name>
<sequence>MSQMKQPMLSTVHAIFCSLQDHVQDILHDLLDTILQHLKDGLVSAHQKLSEYYYKLDKSPFYTWAVILNPHIMYEGLKLDFADEQELLSHLDNTKTLTSASLFSGGSDINV</sequence>
<organism evidence="1 2">
    <name type="scientific">Cyclocybe aegerita</name>
    <name type="common">Black poplar mushroom</name>
    <name type="synonym">Agrocybe aegerita</name>
    <dbReference type="NCBI Taxonomy" id="1973307"/>
    <lineage>
        <taxon>Eukaryota</taxon>
        <taxon>Fungi</taxon>
        <taxon>Dikarya</taxon>
        <taxon>Basidiomycota</taxon>
        <taxon>Agaricomycotina</taxon>
        <taxon>Agaricomycetes</taxon>
        <taxon>Agaricomycetidae</taxon>
        <taxon>Agaricales</taxon>
        <taxon>Agaricineae</taxon>
        <taxon>Bolbitiaceae</taxon>
        <taxon>Cyclocybe</taxon>
    </lineage>
</organism>
<gene>
    <name evidence="1" type="ORF">AAE3_LOCUS9760</name>
</gene>
<evidence type="ECO:0000313" key="1">
    <source>
        <dbReference type="EMBL" id="CAA7267430.1"/>
    </source>
</evidence>
<dbReference type="AlphaFoldDB" id="A0A8S0WEZ7"/>
<dbReference type="OrthoDB" id="1607513at2759"/>
<reference evidence="1 2" key="1">
    <citation type="submission" date="2020-01" db="EMBL/GenBank/DDBJ databases">
        <authorList>
            <person name="Gupta K D."/>
        </authorList>
    </citation>
    <scope>NUCLEOTIDE SEQUENCE [LARGE SCALE GENOMIC DNA]</scope>
</reference>
<dbReference type="Proteomes" id="UP000467700">
    <property type="component" value="Unassembled WGS sequence"/>
</dbReference>
<comment type="caution">
    <text evidence="1">The sequence shown here is derived from an EMBL/GenBank/DDBJ whole genome shotgun (WGS) entry which is preliminary data.</text>
</comment>
<accession>A0A8S0WEZ7</accession>